<evidence type="ECO:0000259" key="10">
    <source>
        <dbReference type="PROSITE" id="PS50112"/>
    </source>
</evidence>
<dbReference type="SUPFAM" id="SSF55874">
    <property type="entry name" value="ATPase domain of HSP90 chaperone/DNA topoisomerase II/histidine kinase"/>
    <property type="match status" value="1"/>
</dbReference>
<dbReference type="PROSITE" id="PS50113">
    <property type="entry name" value="PAC"/>
    <property type="match status" value="1"/>
</dbReference>
<organism evidence="12 13">
    <name type="scientific">Pseudomonas turukhanskensis</name>
    <dbReference type="NCBI Taxonomy" id="1806536"/>
    <lineage>
        <taxon>Bacteria</taxon>
        <taxon>Pseudomonadati</taxon>
        <taxon>Pseudomonadota</taxon>
        <taxon>Gammaproteobacteria</taxon>
        <taxon>Pseudomonadales</taxon>
        <taxon>Pseudomonadaceae</taxon>
        <taxon>Pseudomonas</taxon>
    </lineage>
</organism>
<dbReference type="Gene3D" id="3.30.565.10">
    <property type="entry name" value="Histidine kinase-like ATPase, C-terminal domain"/>
    <property type="match status" value="1"/>
</dbReference>
<protein>
    <recommendedName>
        <fullName evidence="2">histidine kinase</fullName>
        <ecNumber evidence="2">2.7.13.3</ecNumber>
    </recommendedName>
</protein>
<dbReference type="SMART" id="SM00388">
    <property type="entry name" value="HisKA"/>
    <property type="match status" value="1"/>
</dbReference>
<evidence type="ECO:0000256" key="7">
    <source>
        <dbReference type="ARBA" id="ARBA00022840"/>
    </source>
</evidence>
<evidence type="ECO:0000256" key="6">
    <source>
        <dbReference type="ARBA" id="ARBA00022777"/>
    </source>
</evidence>
<reference evidence="12" key="2">
    <citation type="submission" date="2023-01" db="EMBL/GenBank/DDBJ databases">
        <authorList>
            <person name="Sun Q."/>
            <person name="Evtushenko L."/>
        </authorList>
    </citation>
    <scope>NUCLEOTIDE SEQUENCE</scope>
    <source>
        <strain evidence="12">VKM B-2935</strain>
    </source>
</reference>
<evidence type="ECO:0000259" key="11">
    <source>
        <dbReference type="PROSITE" id="PS50113"/>
    </source>
</evidence>
<dbReference type="RefSeq" id="WP_271195197.1">
    <property type="nucleotide sequence ID" value="NZ_BSFN01000004.1"/>
</dbReference>
<dbReference type="FunFam" id="3.30.565.10:FF:000042">
    <property type="entry name" value="Two-component sensor histidine kinase KdpD"/>
    <property type="match status" value="1"/>
</dbReference>
<keyword evidence="8" id="KW-0902">Two-component regulatory system</keyword>
<keyword evidence="13" id="KW-1185">Reference proteome</keyword>
<dbReference type="InterPro" id="IPR013656">
    <property type="entry name" value="PAS_4"/>
</dbReference>
<dbReference type="CDD" id="cd00130">
    <property type="entry name" value="PAS"/>
    <property type="match status" value="2"/>
</dbReference>
<accession>A0A9W6K7Q5</accession>
<keyword evidence="5" id="KW-0547">Nucleotide-binding</keyword>
<dbReference type="NCBIfam" id="TIGR00229">
    <property type="entry name" value="sensory_box"/>
    <property type="match status" value="1"/>
</dbReference>
<evidence type="ECO:0000256" key="3">
    <source>
        <dbReference type="ARBA" id="ARBA00022553"/>
    </source>
</evidence>
<keyword evidence="7" id="KW-0067">ATP-binding</keyword>
<dbReference type="Gene3D" id="1.10.287.130">
    <property type="match status" value="1"/>
</dbReference>
<dbReference type="PANTHER" id="PTHR43065:SF10">
    <property type="entry name" value="PEROXIDE STRESS-ACTIVATED HISTIDINE KINASE MAK3"/>
    <property type="match status" value="1"/>
</dbReference>
<feature type="domain" description="PAC" evidence="11">
    <location>
        <begin position="80"/>
        <end position="132"/>
    </location>
</feature>
<evidence type="ECO:0000256" key="5">
    <source>
        <dbReference type="ARBA" id="ARBA00022741"/>
    </source>
</evidence>
<comment type="catalytic activity">
    <reaction evidence="1">
        <text>ATP + protein L-histidine = ADP + protein N-phospho-L-histidine.</text>
        <dbReference type="EC" id="2.7.13.3"/>
    </reaction>
</comment>
<evidence type="ECO:0000256" key="2">
    <source>
        <dbReference type="ARBA" id="ARBA00012438"/>
    </source>
</evidence>
<dbReference type="InterPro" id="IPR000014">
    <property type="entry name" value="PAS"/>
</dbReference>
<dbReference type="InterPro" id="IPR003594">
    <property type="entry name" value="HATPase_dom"/>
</dbReference>
<dbReference type="AlphaFoldDB" id="A0A9W6K7Q5"/>
<dbReference type="SUPFAM" id="SSF55785">
    <property type="entry name" value="PYP-like sensor domain (PAS domain)"/>
    <property type="match status" value="2"/>
</dbReference>
<dbReference type="Pfam" id="PF02518">
    <property type="entry name" value="HATPase_c"/>
    <property type="match status" value="1"/>
</dbReference>
<dbReference type="InterPro" id="IPR036097">
    <property type="entry name" value="HisK_dim/P_sf"/>
</dbReference>
<dbReference type="GO" id="GO:0000155">
    <property type="term" value="F:phosphorelay sensor kinase activity"/>
    <property type="evidence" value="ECO:0007669"/>
    <property type="project" value="InterPro"/>
</dbReference>
<evidence type="ECO:0000256" key="1">
    <source>
        <dbReference type="ARBA" id="ARBA00000085"/>
    </source>
</evidence>
<keyword evidence="6 12" id="KW-0418">Kinase</keyword>
<dbReference type="PROSITE" id="PS50109">
    <property type="entry name" value="HIS_KIN"/>
    <property type="match status" value="1"/>
</dbReference>
<dbReference type="Pfam" id="PF08448">
    <property type="entry name" value="PAS_4"/>
    <property type="match status" value="1"/>
</dbReference>
<dbReference type="PRINTS" id="PR00344">
    <property type="entry name" value="BCTRLSENSOR"/>
</dbReference>
<gene>
    <name evidence="12" type="ORF">GCM10017655_20610</name>
</gene>
<dbReference type="InterPro" id="IPR036890">
    <property type="entry name" value="HATPase_C_sf"/>
</dbReference>
<dbReference type="EMBL" id="BSFN01000004">
    <property type="protein sequence ID" value="GLK88999.1"/>
    <property type="molecule type" value="Genomic_DNA"/>
</dbReference>
<sequence length="522" mass="57619">MRDAQSIESGPGLDVLELIHESIFVRDLDGRIRYWNSACTALYGWPAEQALGQLAHELLGSAHPDGLAALEEQVTATGRWDGELCRVTASGQPVLIDARWSVHKNPRGQALGIVEIGRDISARKAIEQSLADSEYRYRNLFQAMAASFWELDFTPVGGMVRQLFAAGVTDLAAHFAEHPQLVREMMRRTQVMDVNEQTVRLFGRDNKAELLQSVEPFWPEASSEVFAQSIVAAVSRQQHYAKETRLRTIEGREFDALFTASFPPENMKKGILMVGVIDLSERNHAFAALERMQAELMHAARVSMLGELTASIAHEINQPLAAIVTNGAAGLRWLNRPMPNTEEVRTLAERMVADARRAADIIARIRDMARHQAPQQAPQLLNNVVKEAVQFLRHELQAQGVEVRLKLTANLPRVQADRTLLQQVIVNLLVNAMQAMADSPQRLIMVSSRAGTDGRVELRVQDSGPGIAEDHLPRLFESFFTTKASGMGMGLPICRTIVEGLGGTIEARNDEGAGACFIVSLG</sequence>
<evidence type="ECO:0000256" key="8">
    <source>
        <dbReference type="ARBA" id="ARBA00023012"/>
    </source>
</evidence>
<dbReference type="InterPro" id="IPR004358">
    <property type="entry name" value="Sig_transdc_His_kin-like_C"/>
</dbReference>
<dbReference type="SMART" id="SM00091">
    <property type="entry name" value="PAS"/>
    <property type="match status" value="2"/>
</dbReference>
<dbReference type="InterPro" id="IPR035965">
    <property type="entry name" value="PAS-like_dom_sf"/>
</dbReference>
<dbReference type="InterPro" id="IPR005467">
    <property type="entry name" value="His_kinase_dom"/>
</dbReference>
<evidence type="ECO:0000313" key="12">
    <source>
        <dbReference type="EMBL" id="GLK88999.1"/>
    </source>
</evidence>
<dbReference type="InterPro" id="IPR000700">
    <property type="entry name" value="PAS-assoc_C"/>
</dbReference>
<keyword evidence="3" id="KW-0597">Phosphoprotein</keyword>
<dbReference type="Pfam" id="PF00512">
    <property type="entry name" value="HisKA"/>
    <property type="match status" value="1"/>
</dbReference>
<dbReference type="PROSITE" id="PS50112">
    <property type="entry name" value="PAS"/>
    <property type="match status" value="1"/>
</dbReference>
<comment type="caution">
    <text evidence="12">The sequence shown here is derived from an EMBL/GenBank/DDBJ whole genome shotgun (WGS) entry which is preliminary data.</text>
</comment>
<evidence type="ECO:0000256" key="4">
    <source>
        <dbReference type="ARBA" id="ARBA00022679"/>
    </source>
</evidence>
<dbReference type="InterPro" id="IPR003661">
    <property type="entry name" value="HisK_dim/P_dom"/>
</dbReference>
<dbReference type="CDD" id="cd00082">
    <property type="entry name" value="HisKA"/>
    <property type="match status" value="1"/>
</dbReference>
<dbReference type="PANTHER" id="PTHR43065">
    <property type="entry name" value="SENSOR HISTIDINE KINASE"/>
    <property type="match status" value="1"/>
</dbReference>
<name>A0A9W6K7Q5_9PSED</name>
<dbReference type="Gene3D" id="3.30.450.20">
    <property type="entry name" value="PAS domain"/>
    <property type="match status" value="2"/>
</dbReference>
<evidence type="ECO:0000259" key="9">
    <source>
        <dbReference type="PROSITE" id="PS50109"/>
    </source>
</evidence>
<dbReference type="GO" id="GO:0005524">
    <property type="term" value="F:ATP binding"/>
    <property type="evidence" value="ECO:0007669"/>
    <property type="project" value="UniProtKB-KW"/>
</dbReference>
<dbReference type="Proteomes" id="UP001143328">
    <property type="component" value="Unassembled WGS sequence"/>
</dbReference>
<dbReference type="SUPFAM" id="SSF47384">
    <property type="entry name" value="Homodimeric domain of signal transducing histidine kinase"/>
    <property type="match status" value="1"/>
</dbReference>
<feature type="domain" description="Histidine kinase" evidence="9">
    <location>
        <begin position="311"/>
        <end position="522"/>
    </location>
</feature>
<keyword evidence="4" id="KW-0808">Transferase</keyword>
<dbReference type="EC" id="2.7.13.3" evidence="2"/>
<dbReference type="SMART" id="SM00387">
    <property type="entry name" value="HATPase_c"/>
    <property type="match status" value="1"/>
</dbReference>
<proteinExistence type="predicted"/>
<dbReference type="GO" id="GO:0042802">
    <property type="term" value="F:identical protein binding"/>
    <property type="evidence" value="ECO:0007669"/>
    <property type="project" value="UniProtKB-ARBA"/>
</dbReference>
<reference evidence="12" key="1">
    <citation type="journal article" date="2014" name="Int. J. Syst. Evol. Microbiol.">
        <title>Complete genome sequence of Corynebacterium casei LMG S-19264T (=DSM 44701T), isolated from a smear-ripened cheese.</title>
        <authorList>
            <consortium name="US DOE Joint Genome Institute (JGI-PGF)"/>
            <person name="Walter F."/>
            <person name="Albersmeier A."/>
            <person name="Kalinowski J."/>
            <person name="Ruckert C."/>
        </authorList>
    </citation>
    <scope>NUCLEOTIDE SEQUENCE</scope>
    <source>
        <strain evidence="12">VKM B-2935</strain>
    </source>
</reference>
<evidence type="ECO:0000313" key="13">
    <source>
        <dbReference type="Proteomes" id="UP001143328"/>
    </source>
</evidence>
<feature type="domain" description="PAS" evidence="10">
    <location>
        <begin position="15"/>
        <end position="74"/>
    </location>
</feature>